<keyword evidence="5 6" id="KW-0482">Metalloprotease</keyword>
<dbReference type="Pfam" id="PF01432">
    <property type="entry name" value="Peptidase_M3"/>
    <property type="match status" value="1"/>
</dbReference>
<comment type="caution">
    <text evidence="9">The sequence shown here is derived from an EMBL/GenBank/DDBJ whole genome shotgun (WGS) entry which is preliminary data.</text>
</comment>
<feature type="domain" description="Oligopeptidase F N-terminal" evidence="8">
    <location>
        <begin position="110"/>
        <end position="179"/>
    </location>
</feature>
<gene>
    <name evidence="9" type="primary">pepF</name>
    <name evidence="9" type="ORF">CYJ34_02720</name>
</gene>
<organism evidence="9 10">
    <name type="scientific">Anaerococcus octavius</name>
    <dbReference type="NCBI Taxonomy" id="54007"/>
    <lineage>
        <taxon>Bacteria</taxon>
        <taxon>Bacillati</taxon>
        <taxon>Bacillota</taxon>
        <taxon>Tissierellia</taxon>
        <taxon>Tissierellales</taxon>
        <taxon>Peptoniphilaceae</taxon>
        <taxon>Anaerococcus</taxon>
    </lineage>
</organism>
<evidence type="ECO:0000256" key="2">
    <source>
        <dbReference type="ARBA" id="ARBA00022723"/>
    </source>
</evidence>
<dbReference type="SUPFAM" id="SSF55486">
    <property type="entry name" value="Metalloproteases ('zincins'), catalytic domain"/>
    <property type="match status" value="1"/>
</dbReference>
<protein>
    <recommendedName>
        <fullName evidence="6">Oligopeptidase F</fullName>
        <ecNumber evidence="6">3.4.24.-</ecNumber>
    </recommendedName>
</protein>
<name>A0A2I1MBY9_9FIRM</name>
<dbReference type="Gene3D" id="1.20.140.70">
    <property type="entry name" value="Oligopeptidase f, N-terminal domain"/>
    <property type="match status" value="1"/>
</dbReference>
<reference evidence="9 10" key="1">
    <citation type="submission" date="2017-12" db="EMBL/GenBank/DDBJ databases">
        <title>Phylogenetic diversity of female urinary microbiome.</title>
        <authorList>
            <person name="Thomas-White K."/>
            <person name="Wolfe A.J."/>
        </authorList>
    </citation>
    <scope>NUCLEOTIDE SEQUENCE [LARGE SCALE GENOMIC DNA]</scope>
    <source>
        <strain evidence="9 10">UMB0119</strain>
    </source>
</reference>
<proteinExistence type="inferred from homology"/>
<evidence type="ECO:0000256" key="1">
    <source>
        <dbReference type="ARBA" id="ARBA00022670"/>
    </source>
</evidence>
<keyword evidence="10" id="KW-1185">Reference proteome</keyword>
<keyword evidence="1 6" id="KW-0645">Protease</keyword>
<dbReference type="InterPro" id="IPR045090">
    <property type="entry name" value="Pept_M3A_M3B"/>
</dbReference>
<dbReference type="InterPro" id="IPR004438">
    <property type="entry name" value="Peptidase_M3B"/>
</dbReference>
<dbReference type="PANTHER" id="PTHR11804:SF84">
    <property type="entry name" value="SACCHAROLYSIN"/>
    <property type="match status" value="1"/>
</dbReference>
<dbReference type="GO" id="GO:0004222">
    <property type="term" value="F:metalloendopeptidase activity"/>
    <property type="evidence" value="ECO:0007669"/>
    <property type="project" value="UniProtKB-UniRule"/>
</dbReference>
<dbReference type="Gene3D" id="1.10.287.830">
    <property type="entry name" value="putative peptidase helix hairpin domain like"/>
    <property type="match status" value="1"/>
</dbReference>
<evidence type="ECO:0000256" key="5">
    <source>
        <dbReference type="ARBA" id="ARBA00023049"/>
    </source>
</evidence>
<evidence type="ECO:0000256" key="4">
    <source>
        <dbReference type="ARBA" id="ARBA00022833"/>
    </source>
</evidence>
<dbReference type="InterPro" id="IPR013647">
    <property type="entry name" value="OligopepF_N_dom"/>
</dbReference>
<evidence type="ECO:0000256" key="3">
    <source>
        <dbReference type="ARBA" id="ARBA00022801"/>
    </source>
</evidence>
<evidence type="ECO:0000313" key="10">
    <source>
        <dbReference type="Proteomes" id="UP000234335"/>
    </source>
</evidence>
<dbReference type="Gene3D" id="1.10.1370.20">
    <property type="entry name" value="Oligoendopeptidase f, C-terminal domain"/>
    <property type="match status" value="1"/>
</dbReference>
<dbReference type="Pfam" id="PF08439">
    <property type="entry name" value="Peptidase_M3_N"/>
    <property type="match status" value="1"/>
</dbReference>
<feature type="domain" description="Peptidase M3A/M3B catalytic" evidence="7">
    <location>
        <begin position="199"/>
        <end position="579"/>
    </location>
</feature>
<accession>A0A2I1MBY9</accession>
<dbReference type="NCBIfam" id="TIGR00181">
    <property type="entry name" value="pepF"/>
    <property type="match status" value="1"/>
</dbReference>
<evidence type="ECO:0000256" key="6">
    <source>
        <dbReference type="RuleBase" id="RU368091"/>
    </source>
</evidence>
<evidence type="ECO:0000313" key="9">
    <source>
        <dbReference type="EMBL" id="PKZ17638.1"/>
    </source>
</evidence>
<dbReference type="Proteomes" id="UP000234335">
    <property type="component" value="Unassembled WGS sequence"/>
</dbReference>
<keyword evidence="3 6" id="KW-0378">Hydrolase</keyword>
<dbReference type="InterPro" id="IPR042088">
    <property type="entry name" value="OligoPept_F_C"/>
</dbReference>
<keyword evidence="2 6" id="KW-0479">Metal-binding</keyword>
<dbReference type="EC" id="3.4.24.-" evidence="6"/>
<evidence type="ECO:0000259" key="8">
    <source>
        <dbReference type="Pfam" id="PF08439"/>
    </source>
</evidence>
<dbReference type="CDD" id="cd09608">
    <property type="entry name" value="M3B_PepF"/>
    <property type="match status" value="1"/>
</dbReference>
<dbReference type="InterPro" id="IPR001567">
    <property type="entry name" value="Pept_M3A_M3B_dom"/>
</dbReference>
<dbReference type="GO" id="GO:0006508">
    <property type="term" value="P:proteolysis"/>
    <property type="evidence" value="ECO:0007669"/>
    <property type="project" value="UniProtKB-KW"/>
</dbReference>
<comment type="cofactor">
    <cofactor evidence="6">
        <name>Zn(2+)</name>
        <dbReference type="ChEBI" id="CHEBI:29105"/>
    </cofactor>
    <text evidence="6">Binds 1 zinc ion.</text>
</comment>
<evidence type="ECO:0000259" key="7">
    <source>
        <dbReference type="Pfam" id="PF01432"/>
    </source>
</evidence>
<dbReference type="AlphaFoldDB" id="A0A2I1MBY9"/>
<comment type="similarity">
    <text evidence="6">Belongs to the peptidase M3B family.</text>
</comment>
<comment type="function">
    <text evidence="6">Has oligopeptidase activity and degrades a variety of small bioactive peptides.</text>
</comment>
<dbReference type="GO" id="GO:0046872">
    <property type="term" value="F:metal ion binding"/>
    <property type="evidence" value="ECO:0007669"/>
    <property type="project" value="UniProtKB-UniRule"/>
</dbReference>
<dbReference type="GO" id="GO:0006518">
    <property type="term" value="P:peptide metabolic process"/>
    <property type="evidence" value="ECO:0007669"/>
    <property type="project" value="TreeGrafter"/>
</dbReference>
<dbReference type="PANTHER" id="PTHR11804">
    <property type="entry name" value="PROTEASE M3 THIMET OLIGOPEPTIDASE-RELATED"/>
    <property type="match status" value="1"/>
</dbReference>
<keyword evidence="4 6" id="KW-0862">Zinc</keyword>
<dbReference type="EMBL" id="PKGS01000001">
    <property type="protein sequence ID" value="PKZ17638.1"/>
    <property type="molecule type" value="Genomic_DNA"/>
</dbReference>
<dbReference type="RefSeq" id="WP_101539797.1">
    <property type="nucleotide sequence ID" value="NZ_PKGS01000001.1"/>
</dbReference>
<sequence length="593" mass="69121">MKRSEIDENLKWDTSLIYKEDDEYYKEIEEIKKLADDLTKYKGKITENTDNLLNFLKDYEKLMRKFSKAAVYGHLKSDEDTSDSTYQQMNQTSTIAGAEVSEKLSFITPEILSADYEDIKKMLAEKEELKIYEHYFEDLFRSKTHVLSEDQEKILASYSKLAQNSVSTYMIFSNADIKFPSVEKDGKEVELTDANFTSLEEDKDRDFRKRVYETYYGIYKQFENTAASLLDGEFTSHNIEAKLRKYDSARQMSLAANNLDEEIYDNLLEVVHDNMDIHRDYTTLRKEFLGVDDLGFHDIYVPLVKDYERKIGFEEARDIVLEAIKPLGEEYVEVARKGFEQRWFDVMPNEGKRSGAYSSGSYDTQPYILLNHTNNIDDVFTIAHELGHSMHSYYTRKTQPFIYGAYSIFLAEIASTTNELLLLDYMLKNSESEAETAYLLNYFVNQFKSTVFRQTMFAEFEHEVNKLVAEGEPIPAARLDQIYGDLNRDYFGEDIEVDEYISVEWSRIPHFYMFYYVFQYATGFMSAVALSQKILNGSDEDRKAYINYLKAGESEYPIDVLKKAGVDMTNKDAMQKAMDVAREALEDLRKTIM</sequence>